<protein>
    <submittedName>
        <fullName evidence="2">Uncharacterized protein</fullName>
    </submittedName>
</protein>
<evidence type="ECO:0000313" key="2">
    <source>
        <dbReference type="EMBL" id="KAL0467732.1"/>
    </source>
</evidence>
<dbReference type="EMBL" id="JAVLET010000009">
    <property type="protein sequence ID" value="KAL0467732.1"/>
    <property type="molecule type" value="Genomic_DNA"/>
</dbReference>
<feature type="non-terminal residue" evidence="2">
    <location>
        <position position="1"/>
    </location>
</feature>
<sequence length="51" mass="5643">VMGLAPNKASGSNWPDLTTKTATRLETTPIDSNYGTIAPRSSRIFPNYFRQ</sequence>
<evidence type="ECO:0000313" key="3">
    <source>
        <dbReference type="Proteomes" id="UP001451303"/>
    </source>
</evidence>
<proteinExistence type="predicted"/>
<organism evidence="2 3">
    <name type="scientific">Neurospora intermedia</name>
    <dbReference type="NCBI Taxonomy" id="5142"/>
    <lineage>
        <taxon>Eukaryota</taxon>
        <taxon>Fungi</taxon>
        <taxon>Dikarya</taxon>
        <taxon>Ascomycota</taxon>
        <taxon>Pezizomycotina</taxon>
        <taxon>Sordariomycetes</taxon>
        <taxon>Sordariomycetidae</taxon>
        <taxon>Sordariales</taxon>
        <taxon>Sordariaceae</taxon>
        <taxon>Neurospora</taxon>
    </lineage>
</organism>
<evidence type="ECO:0000256" key="1">
    <source>
        <dbReference type="SAM" id="MobiDB-lite"/>
    </source>
</evidence>
<keyword evidence="3" id="KW-1185">Reference proteome</keyword>
<dbReference type="Proteomes" id="UP001451303">
    <property type="component" value="Unassembled WGS sequence"/>
</dbReference>
<comment type="caution">
    <text evidence="2">The sequence shown here is derived from an EMBL/GenBank/DDBJ whole genome shotgun (WGS) entry which is preliminary data.</text>
</comment>
<name>A0ABR3D524_NEUIN</name>
<gene>
    <name evidence="2" type="ORF">QR685DRAFT_448513</name>
</gene>
<reference evidence="2 3" key="1">
    <citation type="submission" date="2023-09" db="EMBL/GenBank/DDBJ databases">
        <title>Multi-omics analysis of a traditional fermented food reveals byproduct-associated fungal strains for waste-to-food upcycling.</title>
        <authorList>
            <consortium name="Lawrence Berkeley National Laboratory"/>
            <person name="Rekdal V.M."/>
            <person name="Villalobos-Escobedo J.M."/>
            <person name="Rodriguez-Valeron N."/>
            <person name="Garcia M.O."/>
            <person name="Vasquez D.P."/>
            <person name="Damayanti I."/>
            <person name="Sorensen P.M."/>
            <person name="Baidoo E.E."/>
            <person name="De Carvalho A.C."/>
            <person name="Riley R."/>
            <person name="Lipzen A."/>
            <person name="He G."/>
            <person name="Yan M."/>
            <person name="Haridas S."/>
            <person name="Daum C."/>
            <person name="Yoshinaga Y."/>
            <person name="Ng V."/>
            <person name="Grigoriev I.V."/>
            <person name="Munk R."/>
            <person name="Nuraida L."/>
            <person name="Wijaya C.H."/>
            <person name="Morales P.-C."/>
            <person name="Keasling J.D."/>
        </authorList>
    </citation>
    <scope>NUCLEOTIDE SEQUENCE [LARGE SCALE GENOMIC DNA]</scope>
    <source>
        <strain evidence="2 3">FGSC 2613</strain>
    </source>
</reference>
<accession>A0ABR3D524</accession>
<feature type="region of interest" description="Disordered" evidence="1">
    <location>
        <begin position="1"/>
        <end position="20"/>
    </location>
</feature>